<dbReference type="GeneID" id="28979862"/>
<evidence type="ECO:0000313" key="3">
    <source>
        <dbReference type="Proteomes" id="UP000053611"/>
    </source>
</evidence>
<evidence type="ECO:0000256" key="1">
    <source>
        <dbReference type="SAM" id="MobiDB-lite"/>
    </source>
</evidence>
<proteinExistence type="predicted"/>
<reference evidence="2 3" key="1">
    <citation type="submission" date="2015-03" db="EMBL/GenBank/DDBJ databases">
        <title>Genomics and transcriptomics of the oil-accumulating basidiomycete yeast T. oleaginosus allow insights into substrate utilization and the diverse evolutionary trajectories of mating systems in fungi.</title>
        <authorList>
            <consortium name="DOE Joint Genome Institute"/>
            <person name="Kourist R."/>
            <person name="Kracht O."/>
            <person name="Bracharz F."/>
            <person name="Lipzen A."/>
            <person name="Nolan M."/>
            <person name="Ohm R."/>
            <person name="Grigoriev I."/>
            <person name="Sun S."/>
            <person name="Heitman J."/>
            <person name="Bruck T."/>
            <person name="Nowrousian M."/>
        </authorList>
    </citation>
    <scope>NUCLEOTIDE SEQUENCE [LARGE SCALE GENOMIC DNA]</scope>
    <source>
        <strain evidence="2 3">IBC0246</strain>
    </source>
</reference>
<sequence length="224" mass="24708">MLLPAAAVPPRHASQLMHWTTRILDPPMPPSAECGSGYLDQSRLPSVASQTCIRVAGARSVPRPSDVRGVRGAPHDPFVDVACSLGLCPLAHTAHQSSPQLSIPRPFSSRPPCRPPQTTTARRAPCAISPFPPWARGMQEQNTRQRSGTPWLHAGCIALKVSSQRSTAYIRWEHGPRDRPPTPLLPSPSFRCIVNTTIPTTNSRIILHLTHLARRRRPRPRRLV</sequence>
<feature type="compositionally biased region" description="Low complexity" evidence="1">
    <location>
        <begin position="102"/>
        <end position="111"/>
    </location>
</feature>
<evidence type="ECO:0000313" key="2">
    <source>
        <dbReference type="EMBL" id="KLT41992.1"/>
    </source>
</evidence>
<dbReference type="EMBL" id="KQ087210">
    <property type="protein sequence ID" value="KLT41992.1"/>
    <property type="molecule type" value="Genomic_DNA"/>
</dbReference>
<organism evidence="2 3">
    <name type="scientific">Cutaneotrichosporon oleaginosum</name>
    <dbReference type="NCBI Taxonomy" id="879819"/>
    <lineage>
        <taxon>Eukaryota</taxon>
        <taxon>Fungi</taxon>
        <taxon>Dikarya</taxon>
        <taxon>Basidiomycota</taxon>
        <taxon>Agaricomycotina</taxon>
        <taxon>Tremellomycetes</taxon>
        <taxon>Trichosporonales</taxon>
        <taxon>Trichosporonaceae</taxon>
        <taxon>Cutaneotrichosporon</taxon>
    </lineage>
</organism>
<dbReference type="AlphaFoldDB" id="A0A0J0XLM5"/>
<feature type="region of interest" description="Disordered" evidence="1">
    <location>
        <begin position="98"/>
        <end position="136"/>
    </location>
</feature>
<accession>A0A0J0XLM5</accession>
<dbReference type="Proteomes" id="UP000053611">
    <property type="component" value="Unassembled WGS sequence"/>
</dbReference>
<gene>
    <name evidence="2" type="ORF">CC85DRAFT_100539</name>
</gene>
<name>A0A0J0XLM5_9TREE</name>
<protein>
    <submittedName>
        <fullName evidence="2">Uncharacterized protein</fullName>
    </submittedName>
</protein>
<dbReference type="RefSeq" id="XP_018278483.1">
    <property type="nucleotide sequence ID" value="XM_018419259.1"/>
</dbReference>
<keyword evidence="3" id="KW-1185">Reference proteome</keyword>